<evidence type="ECO:0000256" key="4">
    <source>
        <dbReference type="PROSITE-ProRule" id="PRU00228"/>
    </source>
</evidence>
<keyword evidence="9" id="KW-1185">Reference proteome</keyword>
<name>A0A1E4T1K6_9ASCO</name>
<feature type="compositionally biased region" description="Polar residues" evidence="6">
    <location>
        <begin position="542"/>
        <end position="558"/>
    </location>
</feature>
<feature type="compositionally biased region" description="Acidic residues" evidence="6">
    <location>
        <begin position="639"/>
        <end position="664"/>
    </location>
</feature>
<keyword evidence="5" id="KW-0175">Coiled coil</keyword>
<keyword evidence="3" id="KW-0862">Zinc</keyword>
<dbReference type="STRING" id="983967.A0A1E4T1K6"/>
<feature type="compositionally biased region" description="Acidic residues" evidence="6">
    <location>
        <begin position="497"/>
        <end position="512"/>
    </location>
</feature>
<dbReference type="InterPro" id="IPR000433">
    <property type="entry name" value="Znf_ZZ"/>
</dbReference>
<dbReference type="SMART" id="SM00291">
    <property type="entry name" value="ZnF_ZZ"/>
    <property type="match status" value="1"/>
</dbReference>
<feature type="region of interest" description="Disordered" evidence="6">
    <location>
        <begin position="582"/>
        <end position="602"/>
    </location>
</feature>
<keyword evidence="2 4" id="KW-0863">Zinc-finger</keyword>
<dbReference type="PROSITE" id="PS50135">
    <property type="entry name" value="ZF_ZZ_2"/>
    <property type="match status" value="1"/>
</dbReference>
<feature type="compositionally biased region" description="Low complexity" evidence="6">
    <location>
        <begin position="588"/>
        <end position="602"/>
    </location>
</feature>
<organism evidence="8 9">
    <name type="scientific">[Candida] arabinofermentans NRRL YB-2248</name>
    <dbReference type="NCBI Taxonomy" id="983967"/>
    <lineage>
        <taxon>Eukaryota</taxon>
        <taxon>Fungi</taxon>
        <taxon>Dikarya</taxon>
        <taxon>Ascomycota</taxon>
        <taxon>Saccharomycotina</taxon>
        <taxon>Pichiomycetes</taxon>
        <taxon>Pichiales</taxon>
        <taxon>Pichiaceae</taxon>
        <taxon>Ogataea</taxon>
        <taxon>Ogataea/Candida clade</taxon>
    </lineage>
</organism>
<dbReference type="GO" id="GO:0008270">
    <property type="term" value="F:zinc ion binding"/>
    <property type="evidence" value="ECO:0007669"/>
    <property type="project" value="UniProtKB-KW"/>
</dbReference>
<dbReference type="EMBL" id="KV453852">
    <property type="protein sequence ID" value="ODV85601.1"/>
    <property type="molecule type" value="Genomic_DNA"/>
</dbReference>
<accession>A0A1E4T1K6</accession>
<dbReference type="PROSITE" id="PS01357">
    <property type="entry name" value="ZF_ZZ_1"/>
    <property type="match status" value="1"/>
</dbReference>
<dbReference type="CDD" id="cd02340">
    <property type="entry name" value="ZZ_NBR1_like"/>
    <property type="match status" value="1"/>
</dbReference>
<dbReference type="AlphaFoldDB" id="A0A1E4T1K6"/>
<dbReference type="PANTHER" id="PTHR20930">
    <property type="entry name" value="OVARIAN CARCINOMA ANTIGEN CA125-RELATED"/>
    <property type="match status" value="1"/>
</dbReference>
<protein>
    <recommendedName>
        <fullName evidence="7">ZZ-type domain-containing protein</fullName>
    </recommendedName>
</protein>
<evidence type="ECO:0000256" key="6">
    <source>
        <dbReference type="SAM" id="MobiDB-lite"/>
    </source>
</evidence>
<keyword evidence="1" id="KW-0479">Metal-binding</keyword>
<feature type="region of interest" description="Disordered" evidence="6">
    <location>
        <begin position="625"/>
        <end position="693"/>
    </location>
</feature>
<reference evidence="9" key="1">
    <citation type="submission" date="2016-04" db="EMBL/GenBank/DDBJ databases">
        <title>Comparative genomics of biotechnologically important yeasts.</title>
        <authorList>
            <consortium name="DOE Joint Genome Institute"/>
            <person name="Riley R."/>
            <person name="Haridas S."/>
            <person name="Wolfe K.H."/>
            <person name="Lopes M.R."/>
            <person name="Hittinger C.T."/>
            <person name="Goker M."/>
            <person name="Salamov A."/>
            <person name="Wisecaver J."/>
            <person name="Long T.M."/>
            <person name="Aerts A.L."/>
            <person name="Barry K."/>
            <person name="Choi C."/>
            <person name="Clum A."/>
            <person name="Coughlan A.Y."/>
            <person name="Deshpande S."/>
            <person name="Douglass A.P."/>
            <person name="Hanson S.J."/>
            <person name="Klenk H.-P."/>
            <person name="Labutti K."/>
            <person name="Lapidus A."/>
            <person name="Lindquist E."/>
            <person name="Lipzen A."/>
            <person name="Meier-Kolthoff J.P."/>
            <person name="Ohm R.A."/>
            <person name="Otillar R.P."/>
            <person name="Pangilinan J."/>
            <person name="Peng Y."/>
            <person name="Rokas A."/>
            <person name="Rosa C.A."/>
            <person name="Scheuner C."/>
            <person name="Sibirny A.A."/>
            <person name="Slot J.C."/>
            <person name="Stielow J.B."/>
            <person name="Sun H."/>
            <person name="Kurtzman C.P."/>
            <person name="Blackwell M."/>
            <person name="Grigoriev I.V."/>
            <person name="Jeffries T.W."/>
        </authorList>
    </citation>
    <scope>NUCLEOTIDE SEQUENCE [LARGE SCALE GENOMIC DNA]</scope>
    <source>
        <strain evidence="9">NRRL YB-2248</strain>
    </source>
</reference>
<evidence type="ECO:0000256" key="2">
    <source>
        <dbReference type="ARBA" id="ARBA00022771"/>
    </source>
</evidence>
<feature type="compositionally biased region" description="Polar residues" evidence="6">
    <location>
        <begin position="524"/>
        <end position="533"/>
    </location>
</feature>
<dbReference type="PANTHER" id="PTHR20930:SF0">
    <property type="entry name" value="PROTEIN ILRUN"/>
    <property type="match status" value="1"/>
</dbReference>
<proteinExistence type="predicted"/>
<dbReference type="InterPro" id="IPR043145">
    <property type="entry name" value="Znf_ZZ_sf"/>
</dbReference>
<gene>
    <name evidence="8" type="ORF">CANARDRAFT_23130</name>
</gene>
<sequence length="710" mass="78842">MSAPPPPNDEESTLKLITVKATFPKSLMFDEHKTQFVTFSGNLLTKKHLVNQLLDNLPPNELKLLLSSIHYSQVTLLRKSKKKASYVVLNDANDFAYLKRSLTVKSHLKLIVELPIKPTNPKKSASVTQVEPVLKGLNVNDEPSLSDVAKLLKSVEEMFNGKELPSSSISLKKLSNSISENLTSSDLFKNLSSLIEVNLSKIMKRIDELKQQQLDELNKHQNQHQSQQQQQNQQQFERTSYSHLIHRNIICDGCDKVIVGIRYKCIDCDDYDLCSTCEAKEFESVSHKKFHTMCKMKTTSKPNFLFVDVPTTTYLDDVKIRASSDDDATMSDSSDDCADNNLDELKLKSCKFDSLMDAIKEFDDEDSKIELLLNLYDKFVKGEKSSEVLELKCQFKNPRLLELYFKNSTSHDLKAPNLEVFFTNGSTLATSLTPNVFKAETGRAFLIMSNNLNIKDFESGELLTKMIVKSGDLSFACNNFSFTNGLLTGSLSKSEESENAMDMDVNEDDEPAMSDSQEAYKYTDSASSVACTESESDEASTLYPSDSSSGSIQKSTPSCDDLPSPIIPAVVHTGVLTVSQLNNDDELSTNSSESDVSSVEDLSNSAANGATIESSVTTLKFPSIEASVSTSSFVSARDDDQDETTEESDKDEDEDHETELDNDDLTSNTASGVDTEEEEGFHSVGADDIEDDLDSLIEDYDILSNSEFEE</sequence>
<dbReference type="SUPFAM" id="SSF57850">
    <property type="entry name" value="RING/U-box"/>
    <property type="match status" value="1"/>
</dbReference>
<dbReference type="OrthoDB" id="4094046at2759"/>
<feature type="compositionally biased region" description="Polar residues" evidence="6">
    <location>
        <begin position="625"/>
        <end position="634"/>
    </location>
</feature>
<feature type="coiled-coil region" evidence="5">
    <location>
        <begin position="203"/>
        <end position="234"/>
    </location>
</feature>
<dbReference type="Gene3D" id="3.30.60.90">
    <property type="match status" value="1"/>
</dbReference>
<evidence type="ECO:0000313" key="9">
    <source>
        <dbReference type="Proteomes" id="UP000094801"/>
    </source>
</evidence>
<feature type="domain" description="ZZ-type" evidence="7">
    <location>
        <begin position="246"/>
        <end position="301"/>
    </location>
</feature>
<evidence type="ECO:0000256" key="1">
    <source>
        <dbReference type="ARBA" id="ARBA00022723"/>
    </source>
</evidence>
<evidence type="ECO:0000259" key="7">
    <source>
        <dbReference type="PROSITE" id="PS50135"/>
    </source>
</evidence>
<evidence type="ECO:0000313" key="8">
    <source>
        <dbReference type="EMBL" id="ODV85601.1"/>
    </source>
</evidence>
<feature type="region of interest" description="Disordered" evidence="6">
    <location>
        <begin position="493"/>
        <end position="565"/>
    </location>
</feature>
<evidence type="ECO:0000256" key="5">
    <source>
        <dbReference type="SAM" id="Coils"/>
    </source>
</evidence>
<evidence type="ECO:0000256" key="3">
    <source>
        <dbReference type="ARBA" id="ARBA00022833"/>
    </source>
</evidence>
<dbReference type="Pfam" id="PF00569">
    <property type="entry name" value="ZZ"/>
    <property type="match status" value="1"/>
</dbReference>
<dbReference type="Proteomes" id="UP000094801">
    <property type="component" value="Unassembled WGS sequence"/>
</dbReference>